<reference evidence="2" key="1">
    <citation type="submission" date="2016-11" db="EMBL/GenBank/DDBJ databases">
        <authorList>
            <person name="Varghese N."/>
            <person name="Submissions S."/>
        </authorList>
    </citation>
    <scope>NUCLEOTIDE SEQUENCE [LARGE SCALE GENOMIC DNA]</scope>
    <source>
        <strain evidence="2">DSM 15449</strain>
    </source>
</reference>
<name>A0A1M5XC67_9FIRM</name>
<sequence length="66" mass="7773">MYDNNKIINAMEKCLNNSERTIFKARHGIESVPMTLEQLCSHFNISRDVLKSIESKVLRYLEQEEN</sequence>
<proteinExistence type="predicted"/>
<accession>A0A1M5XC67</accession>
<evidence type="ECO:0000313" key="2">
    <source>
        <dbReference type="Proteomes" id="UP000183954"/>
    </source>
</evidence>
<dbReference type="EMBL" id="FQXJ01000006">
    <property type="protein sequence ID" value="SHH96783.1"/>
    <property type="molecule type" value="Genomic_DNA"/>
</dbReference>
<evidence type="ECO:0008006" key="3">
    <source>
        <dbReference type="Google" id="ProtNLM"/>
    </source>
</evidence>
<protein>
    <recommendedName>
        <fullName evidence="3">RNA polymerase sigma-70 region 4 domain-containing protein</fullName>
    </recommendedName>
</protein>
<keyword evidence="2" id="KW-1185">Reference proteome</keyword>
<gene>
    <name evidence="1" type="ORF">SAMN02746098_01897</name>
</gene>
<dbReference type="Gene3D" id="1.10.10.10">
    <property type="entry name" value="Winged helix-like DNA-binding domain superfamily/Winged helix DNA-binding domain"/>
    <property type="match status" value="1"/>
</dbReference>
<organism evidence="1 2">
    <name type="scientific">Desulfosporosinus lacus DSM 15449</name>
    <dbReference type="NCBI Taxonomy" id="1121420"/>
    <lineage>
        <taxon>Bacteria</taxon>
        <taxon>Bacillati</taxon>
        <taxon>Bacillota</taxon>
        <taxon>Clostridia</taxon>
        <taxon>Eubacteriales</taxon>
        <taxon>Desulfitobacteriaceae</taxon>
        <taxon>Desulfosporosinus</taxon>
    </lineage>
</organism>
<dbReference type="InterPro" id="IPR036388">
    <property type="entry name" value="WH-like_DNA-bd_sf"/>
</dbReference>
<evidence type="ECO:0000313" key="1">
    <source>
        <dbReference type="EMBL" id="SHH96783.1"/>
    </source>
</evidence>
<dbReference type="SUPFAM" id="SSF88659">
    <property type="entry name" value="Sigma3 and sigma4 domains of RNA polymerase sigma factors"/>
    <property type="match status" value="1"/>
</dbReference>
<dbReference type="Proteomes" id="UP000183954">
    <property type="component" value="Unassembled WGS sequence"/>
</dbReference>
<dbReference type="InterPro" id="IPR013324">
    <property type="entry name" value="RNA_pol_sigma_r3/r4-like"/>
</dbReference>
<dbReference type="STRING" id="1121420.SAMN02746098_01897"/>
<dbReference type="AlphaFoldDB" id="A0A1M5XC67"/>
<dbReference type="OrthoDB" id="1799421at2"/>
<dbReference type="RefSeq" id="WP_073029498.1">
    <property type="nucleotide sequence ID" value="NZ_FQXJ01000006.1"/>
</dbReference>